<accession>A0A7W9AHA8</accession>
<sequence>MSIVKRRLSPEHSRAAALEAARDLLIEAGPQAVTLKAVATRIERTHANLLHHFGSAAGLQKALIASLAESVTARIATAVLKIRAEQGDPREVVDLTFDAFDEGGAGAMASWMILTGNEDALDPILEAIHNLVDELGEDHHDDVPLQEQTLSLVLTALGDALLGGPMANALGLPREKAREIAAAQLRQSMAAHGQTGSGQAAPAS</sequence>
<keyword evidence="3" id="KW-0804">Transcription</keyword>
<dbReference type="GO" id="GO:0000976">
    <property type="term" value="F:transcription cis-regulatory region binding"/>
    <property type="evidence" value="ECO:0007669"/>
    <property type="project" value="TreeGrafter"/>
</dbReference>
<dbReference type="PANTHER" id="PTHR30055:SF234">
    <property type="entry name" value="HTH-TYPE TRANSCRIPTIONAL REGULATOR BETI"/>
    <property type="match status" value="1"/>
</dbReference>
<evidence type="ECO:0000259" key="5">
    <source>
        <dbReference type="PROSITE" id="PS50977"/>
    </source>
</evidence>
<dbReference type="EMBL" id="JACIJC010000002">
    <property type="protein sequence ID" value="MBB5685396.1"/>
    <property type="molecule type" value="Genomic_DNA"/>
</dbReference>
<keyword evidence="7" id="KW-1185">Reference proteome</keyword>
<feature type="domain" description="HTH tetR-type" evidence="5">
    <location>
        <begin position="11"/>
        <end position="71"/>
    </location>
</feature>
<keyword evidence="2 4" id="KW-0238">DNA-binding</keyword>
<name>A0A7W9AHA8_9SPHN</name>
<dbReference type="InterPro" id="IPR050109">
    <property type="entry name" value="HTH-type_TetR-like_transc_reg"/>
</dbReference>
<dbReference type="PANTHER" id="PTHR30055">
    <property type="entry name" value="HTH-TYPE TRANSCRIPTIONAL REGULATOR RUTR"/>
    <property type="match status" value="1"/>
</dbReference>
<dbReference type="InterPro" id="IPR009057">
    <property type="entry name" value="Homeodomain-like_sf"/>
</dbReference>
<reference evidence="6 7" key="1">
    <citation type="submission" date="2020-08" db="EMBL/GenBank/DDBJ databases">
        <title>Genomic Encyclopedia of Type Strains, Phase IV (KMG-IV): sequencing the most valuable type-strain genomes for metagenomic binning, comparative biology and taxonomic classification.</title>
        <authorList>
            <person name="Goeker M."/>
        </authorList>
    </citation>
    <scope>NUCLEOTIDE SEQUENCE [LARGE SCALE GENOMIC DNA]</scope>
    <source>
        <strain evidence="6 7">DSM 25079</strain>
    </source>
</reference>
<gene>
    <name evidence="6" type="ORF">FHS49_001404</name>
</gene>
<dbReference type="Proteomes" id="UP000549617">
    <property type="component" value="Unassembled WGS sequence"/>
</dbReference>
<organism evidence="6 7">
    <name type="scientific">Sphingobium boeckii</name>
    <dbReference type="NCBI Taxonomy" id="1082345"/>
    <lineage>
        <taxon>Bacteria</taxon>
        <taxon>Pseudomonadati</taxon>
        <taxon>Pseudomonadota</taxon>
        <taxon>Alphaproteobacteria</taxon>
        <taxon>Sphingomonadales</taxon>
        <taxon>Sphingomonadaceae</taxon>
        <taxon>Sphingobium</taxon>
    </lineage>
</organism>
<keyword evidence="1" id="KW-0805">Transcription regulation</keyword>
<feature type="DNA-binding region" description="H-T-H motif" evidence="4">
    <location>
        <begin position="34"/>
        <end position="53"/>
    </location>
</feature>
<dbReference type="Gene3D" id="1.10.357.10">
    <property type="entry name" value="Tetracycline Repressor, domain 2"/>
    <property type="match status" value="1"/>
</dbReference>
<protein>
    <submittedName>
        <fullName evidence="6">AcrR family transcriptional regulator</fullName>
    </submittedName>
</protein>
<dbReference type="Pfam" id="PF00440">
    <property type="entry name" value="TetR_N"/>
    <property type="match status" value="1"/>
</dbReference>
<evidence type="ECO:0000313" key="6">
    <source>
        <dbReference type="EMBL" id="MBB5685396.1"/>
    </source>
</evidence>
<proteinExistence type="predicted"/>
<dbReference type="AlphaFoldDB" id="A0A7W9AHA8"/>
<dbReference type="RefSeq" id="WP_184016701.1">
    <property type="nucleotide sequence ID" value="NZ_JACIJC010000002.1"/>
</dbReference>
<evidence type="ECO:0000256" key="4">
    <source>
        <dbReference type="PROSITE-ProRule" id="PRU00335"/>
    </source>
</evidence>
<dbReference type="InterPro" id="IPR001647">
    <property type="entry name" value="HTH_TetR"/>
</dbReference>
<evidence type="ECO:0000256" key="1">
    <source>
        <dbReference type="ARBA" id="ARBA00023015"/>
    </source>
</evidence>
<comment type="caution">
    <text evidence="6">The sequence shown here is derived from an EMBL/GenBank/DDBJ whole genome shotgun (WGS) entry which is preliminary data.</text>
</comment>
<evidence type="ECO:0000313" key="7">
    <source>
        <dbReference type="Proteomes" id="UP000549617"/>
    </source>
</evidence>
<dbReference type="PROSITE" id="PS50977">
    <property type="entry name" value="HTH_TETR_2"/>
    <property type="match status" value="1"/>
</dbReference>
<dbReference type="GO" id="GO:0003700">
    <property type="term" value="F:DNA-binding transcription factor activity"/>
    <property type="evidence" value="ECO:0007669"/>
    <property type="project" value="TreeGrafter"/>
</dbReference>
<evidence type="ECO:0000256" key="3">
    <source>
        <dbReference type="ARBA" id="ARBA00023163"/>
    </source>
</evidence>
<dbReference type="SUPFAM" id="SSF46689">
    <property type="entry name" value="Homeodomain-like"/>
    <property type="match status" value="1"/>
</dbReference>
<evidence type="ECO:0000256" key="2">
    <source>
        <dbReference type="ARBA" id="ARBA00023125"/>
    </source>
</evidence>